<evidence type="ECO:0000313" key="1">
    <source>
        <dbReference type="EMBL" id="SZF05612.1"/>
    </source>
</evidence>
<evidence type="ECO:0000313" key="2">
    <source>
        <dbReference type="Proteomes" id="UP000275772"/>
    </source>
</evidence>
<organism evidence="1 2">
    <name type="scientific">Blumeria hordei</name>
    <name type="common">Barley powdery mildew</name>
    <name type="synonym">Blumeria graminis f. sp. hordei</name>
    <dbReference type="NCBI Taxonomy" id="2867405"/>
    <lineage>
        <taxon>Eukaryota</taxon>
        <taxon>Fungi</taxon>
        <taxon>Dikarya</taxon>
        <taxon>Ascomycota</taxon>
        <taxon>Pezizomycotina</taxon>
        <taxon>Leotiomycetes</taxon>
        <taxon>Erysiphales</taxon>
        <taxon>Erysiphaceae</taxon>
        <taxon>Blumeria</taxon>
    </lineage>
</organism>
<dbReference type="EMBL" id="UNSH01000081">
    <property type="protein sequence ID" value="SZF05612.1"/>
    <property type="molecule type" value="Genomic_DNA"/>
</dbReference>
<accession>A0A383V249</accession>
<gene>
    <name evidence="1" type="ORF">BLGHR1_16415</name>
</gene>
<reference evidence="1 2" key="1">
    <citation type="submission" date="2017-11" db="EMBL/GenBank/DDBJ databases">
        <authorList>
            <person name="Kracher B."/>
        </authorList>
    </citation>
    <scope>NUCLEOTIDE SEQUENCE [LARGE SCALE GENOMIC DNA]</scope>
    <source>
        <strain evidence="1 2">RACE1</strain>
    </source>
</reference>
<dbReference type="AlphaFoldDB" id="A0A383V249"/>
<dbReference type="Proteomes" id="UP000275772">
    <property type="component" value="Unassembled WGS sequence"/>
</dbReference>
<name>A0A383V249_BLUHO</name>
<proteinExistence type="predicted"/>
<dbReference type="VEuPathDB" id="FungiDB:BLGHR1_16415"/>
<protein>
    <submittedName>
        <fullName evidence="1">Uncharacterized protein</fullName>
    </submittedName>
</protein>
<sequence>MHCLYAFVLFKAPKSHYEISELPTPPSELVIVGGGEEPYYGLFQAPVASVFPTNNIDIYPLTKYYNVYKQQTQITAHCSEFYTLNQIKVVMTKGLTPSPQTLTRSSERENICLEQLRLAAQNKSADFKFNLSQISKYKKCSPKVIASLAFRNEISLSGEYRGFLSPGKTGSINVIVDKPVNLNDVLDDGLALVGSDAKTKGQAVALFQGNLHLFQRGRKNTWYPKTTLLPTMENGKLIAQFFDHQLKVEQQVDEYIDTVQTKHRNSIIHNAWKKTPFIPNEIKPKIVVPLYQKHWAPFLSFVYGVIGEEENPLAKEG</sequence>